<dbReference type="OrthoDB" id="6054462at2759"/>
<feature type="domain" description="Mab-21-like nucleotidyltransferase" evidence="3">
    <location>
        <begin position="309"/>
        <end position="372"/>
    </location>
</feature>
<reference evidence="5 6" key="1">
    <citation type="journal article" date="2017" name="Nat. Ecol. Evol.">
        <title>Scallop genome provides insights into evolution of bilaterian karyotype and development.</title>
        <authorList>
            <person name="Wang S."/>
            <person name="Zhang J."/>
            <person name="Jiao W."/>
            <person name="Li J."/>
            <person name="Xun X."/>
            <person name="Sun Y."/>
            <person name="Guo X."/>
            <person name="Huan P."/>
            <person name="Dong B."/>
            <person name="Zhang L."/>
            <person name="Hu X."/>
            <person name="Sun X."/>
            <person name="Wang J."/>
            <person name="Zhao C."/>
            <person name="Wang Y."/>
            <person name="Wang D."/>
            <person name="Huang X."/>
            <person name="Wang R."/>
            <person name="Lv J."/>
            <person name="Li Y."/>
            <person name="Zhang Z."/>
            <person name="Liu B."/>
            <person name="Lu W."/>
            <person name="Hui Y."/>
            <person name="Liang J."/>
            <person name="Zhou Z."/>
            <person name="Hou R."/>
            <person name="Li X."/>
            <person name="Liu Y."/>
            <person name="Li H."/>
            <person name="Ning X."/>
            <person name="Lin Y."/>
            <person name="Zhao L."/>
            <person name="Xing Q."/>
            <person name="Dou J."/>
            <person name="Li Y."/>
            <person name="Mao J."/>
            <person name="Guo H."/>
            <person name="Dou H."/>
            <person name="Li T."/>
            <person name="Mu C."/>
            <person name="Jiang W."/>
            <person name="Fu Q."/>
            <person name="Fu X."/>
            <person name="Miao Y."/>
            <person name="Liu J."/>
            <person name="Yu Q."/>
            <person name="Li R."/>
            <person name="Liao H."/>
            <person name="Li X."/>
            <person name="Kong Y."/>
            <person name="Jiang Z."/>
            <person name="Chourrout D."/>
            <person name="Li R."/>
            <person name="Bao Z."/>
        </authorList>
    </citation>
    <scope>NUCLEOTIDE SEQUENCE [LARGE SCALE GENOMIC DNA]</scope>
    <source>
        <strain evidence="5 6">PY_sf001</strain>
    </source>
</reference>
<feature type="transmembrane region" description="Helical" evidence="2">
    <location>
        <begin position="12"/>
        <end position="34"/>
    </location>
</feature>
<dbReference type="PANTHER" id="PTHR10656">
    <property type="entry name" value="CELL FATE DETERMINING PROTEIN MAB21-RELATED"/>
    <property type="match status" value="1"/>
</dbReference>
<organism evidence="5 6">
    <name type="scientific">Mizuhopecten yessoensis</name>
    <name type="common">Japanese scallop</name>
    <name type="synonym">Patinopecten yessoensis</name>
    <dbReference type="NCBI Taxonomy" id="6573"/>
    <lineage>
        <taxon>Eukaryota</taxon>
        <taxon>Metazoa</taxon>
        <taxon>Spiralia</taxon>
        <taxon>Lophotrochozoa</taxon>
        <taxon>Mollusca</taxon>
        <taxon>Bivalvia</taxon>
        <taxon>Autobranchia</taxon>
        <taxon>Pteriomorphia</taxon>
        <taxon>Pectinida</taxon>
        <taxon>Pectinoidea</taxon>
        <taxon>Pectinidae</taxon>
        <taxon>Mizuhopecten</taxon>
    </lineage>
</organism>
<dbReference type="AlphaFoldDB" id="A0A210PE92"/>
<keyword evidence="2" id="KW-1133">Transmembrane helix</keyword>
<protein>
    <submittedName>
        <fullName evidence="5">Protein mab-21-like 3</fullName>
    </submittedName>
</protein>
<evidence type="ECO:0000256" key="1">
    <source>
        <dbReference type="ARBA" id="ARBA00008307"/>
    </source>
</evidence>
<dbReference type="PANTHER" id="PTHR10656:SF69">
    <property type="entry name" value="MAB-21-LIKE HHH_H2TH-LIKE DOMAIN-CONTAINING PROTEIN"/>
    <property type="match status" value="1"/>
</dbReference>
<keyword evidence="6" id="KW-1185">Reference proteome</keyword>
<proteinExistence type="inferred from homology"/>
<keyword evidence="2" id="KW-0472">Membrane</keyword>
<evidence type="ECO:0000256" key="2">
    <source>
        <dbReference type="SAM" id="Phobius"/>
    </source>
</evidence>
<accession>A0A210PE92</accession>
<dbReference type="Proteomes" id="UP000242188">
    <property type="component" value="Unassembled WGS sequence"/>
</dbReference>
<comment type="caution">
    <text evidence="5">The sequence shown here is derived from an EMBL/GenBank/DDBJ whole genome shotgun (WGS) entry which is preliminary data.</text>
</comment>
<dbReference type="InterPro" id="IPR046906">
    <property type="entry name" value="Mab-21_HhH/H2TH-like"/>
</dbReference>
<dbReference type="Pfam" id="PF20266">
    <property type="entry name" value="Mab-21_C"/>
    <property type="match status" value="1"/>
</dbReference>
<name>A0A210PE92_MIZYE</name>
<keyword evidence="2" id="KW-0812">Transmembrane</keyword>
<dbReference type="Pfam" id="PF03281">
    <property type="entry name" value="Mab-21"/>
    <property type="match status" value="1"/>
</dbReference>
<dbReference type="SMART" id="SM01265">
    <property type="entry name" value="Mab-21"/>
    <property type="match status" value="1"/>
</dbReference>
<dbReference type="EMBL" id="NEDP02076750">
    <property type="protein sequence ID" value="OWF34776.1"/>
    <property type="molecule type" value="Genomic_DNA"/>
</dbReference>
<sequence length="563" mass="64539">MTNYLITTSRRNYRLLIMLYIVLSTAMSVAIAALSGVSTLELKRPNTKSDYLMALYTNTDIDSAINEQCPVDDQNAAARSADFPTTETVEVVHSRTESEEHGTKHSEEIQKVLERYMRSLLHAANMALPIERYLYKMLQYYKERIKEGVSDINIVGSTGNKLYVPELQPEGSYQFEVDVLFENPIAGMSIPVLGERGPVVAWLAIDTLDNSLPLGSVVLRVERYDGQFGSEFEKGTWFHKHTDSGKLLLSSFHYWGSVVSSYRSILGERELLSHPAPLLQPLFRKFKSARKSLPLSGQTYEFDILMDKVASVRIPWPEQAASFKTRTRKWPESSIIEKVVTDGCHLVHNPHTRSGTYLMEWKYTFSTSEQEIVLSFSPFQRSVFLVIKQIKRIYLDYGTSEIGEPLAGLTTYHLKTVMLWLSEKLDSTLWGTSPHECLIMFFRELEKCLDTEVCPHYFMPEINVMQSAWKPKMLQHYENEWLKQNGPMREKLLKTVRDIISRPGEYLTDKLVTAVDSKHVMEAKKEPVQRNKGHDDIYAEVDILDQALVRLNDQRAVNELKGT</sequence>
<feature type="domain" description="Mab-21-like HhH/H2TH-like" evidence="4">
    <location>
        <begin position="382"/>
        <end position="470"/>
    </location>
</feature>
<comment type="similarity">
    <text evidence="1">Belongs to the mab-21 family.</text>
</comment>
<evidence type="ECO:0000313" key="6">
    <source>
        <dbReference type="Proteomes" id="UP000242188"/>
    </source>
</evidence>
<evidence type="ECO:0000259" key="3">
    <source>
        <dbReference type="Pfam" id="PF03281"/>
    </source>
</evidence>
<evidence type="ECO:0000313" key="5">
    <source>
        <dbReference type="EMBL" id="OWF34776.1"/>
    </source>
</evidence>
<dbReference type="Gene3D" id="1.10.1410.40">
    <property type="match status" value="1"/>
</dbReference>
<dbReference type="InterPro" id="IPR046903">
    <property type="entry name" value="Mab-21-like_nuc_Trfase"/>
</dbReference>
<dbReference type="InterPro" id="IPR024810">
    <property type="entry name" value="MAB21L/cGLR"/>
</dbReference>
<gene>
    <name evidence="5" type="ORF">KP79_PYT14175</name>
</gene>
<evidence type="ECO:0000259" key="4">
    <source>
        <dbReference type="Pfam" id="PF20266"/>
    </source>
</evidence>